<keyword evidence="3" id="KW-0539">Nucleus</keyword>
<proteinExistence type="predicted"/>
<dbReference type="GO" id="GO:0005730">
    <property type="term" value="C:nucleolus"/>
    <property type="evidence" value="ECO:0007669"/>
    <property type="project" value="TreeGrafter"/>
</dbReference>
<dbReference type="Gramene" id="LPERR05G23930.1">
    <property type="protein sequence ID" value="LPERR05G23930.1"/>
    <property type="gene ID" value="LPERR05G23930"/>
</dbReference>
<feature type="compositionally biased region" description="Pro residues" evidence="4">
    <location>
        <begin position="129"/>
        <end position="144"/>
    </location>
</feature>
<dbReference type="SMART" id="SM00384">
    <property type="entry name" value="AT_hook"/>
    <property type="match status" value="11"/>
</dbReference>
<name>A0A0D9WKN0_9ORYZ</name>
<evidence type="ECO:0000256" key="4">
    <source>
        <dbReference type="SAM" id="MobiDB-lite"/>
    </source>
</evidence>
<feature type="region of interest" description="Disordered" evidence="4">
    <location>
        <begin position="230"/>
        <end position="423"/>
    </location>
</feature>
<dbReference type="InterPro" id="IPR036388">
    <property type="entry name" value="WH-like_DNA-bd_sf"/>
</dbReference>
<dbReference type="GO" id="GO:0000786">
    <property type="term" value="C:nucleosome"/>
    <property type="evidence" value="ECO:0007669"/>
    <property type="project" value="InterPro"/>
</dbReference>
<dbReference type="Gene3D" id="1.10.10.10">
    <property type="entry name" value="Winged helix-like DNA-binding domain superfamily/Winged helix DNA-binding domain"/>
    <property type="match status" value="1"/>
</dbReference>
<dbReference type="InterPro" id="IPR017956">
    <property type="entry name" value="AT_hook_DNA-bd_motif"/>
</dbReference>
<evidence type="ECO:0000313" key="7">
    <source>
        <dbReference type="Proteomes" id="UP000032180"/>
    </source>
</evidence>
<organism evidence="6 7">
    <name type="scientific">Leersia perrieri</name>
    <dbReference type="NCBI Taxonomy" id="77586"/>
    <lineage>
        <taxon>Eukaryota</taxon>
        <taxon>Viridiplantae</taxon>
        <taxon>Streptophyta</taxon>
        <taxon>Embryophyta</taxon>
        <taxon>Tracheophyta</taxon>
        <taxon>Spermatophyta</taxon>
        <taxon>Magnoliopsida</taxon>
        <taxon>Liliopsida</taxon>
        <taxon>Poales</taxon>
        <taxon>Poaceae</taxon>
        <taxon>BOP clade</taxon>
        <taxon>Oryzoideae</taxon>
        <taxon>Oryzeae</taxon>
        <taxon>Oryzinae</taxon>
        <taxon>Leersia</taxon>
    </lineage>
</organism>
<dbReference type="eggNOG" id="ENOG502S0IU">
    <property type="taxonomic scope" value="Eukaryota"/>
</dbReference>
<dbReference type="PROSITE" id="PS51504">
    <property type="entry name" value="H15"/>
    <property type="match status" value="1"/>
</dbReference>
<evidence type="ECO:0000256" key="1">
    <source>
        <dbReference type="ARBA" id="ARBA00004123"/>
    </source>
</evidence>
<dbReference type="GO" id="GO:0030261">
    <property type="term" value="P:chromosome condensation"/>
    <property type="evidence" value="ECO:0007669"/>
    <property type="project" value="TreeGrafter"/>
</dbReference>
<dbReference type="PRINTS" id="PR00929">
    <property type="entry name" value="ATHOOK"/>
</dbReference>
<dbReference type="SMART" id="SM00526">
    <property type="entry name" value="H15"/>
    <property type="match status" value="1"/>
</dbReference>
<evidence type="ECO:0000313" key="6">
    <source>
        <dbReference type="EnsemblPlants" id="LPERR05G23930.1"/>
    </source>
</evidence>
<feature type="compositionally biased region" description="Basic residues" evidence="4">
    <location>
        <begin position="186"/>
        <end position="198"/>
    </location>
</feature>
<feature type="compositionally biased region" description="Basic and acidic residues" evidence="4">
    <location>
        <begin position="405"/>
        <end position="416"/>
    </location>
</feature>
<dbReference type="InterPro" id="IPR005818">
    <property type="entry name" value="Histone_H1/H5_H15"/>
</dbReference>
<dbReference type="AlphaFoldDB" id="A0A0D9WKN0"/>
<dbReference type="SUPFAM" id="SSF46785">
    <property type="entry name" value="Winged helix' DNA-binding domain"/>
    <property type="match status" value="1"/>
</dbReference>
<dbReference type="GO" id="GO:0045910">
    <property type="term" value="P:negative regulation of DNA recombination"/>
    <property type="evidence" value="ECO:0007669"/>
    <property type="project" value="TreeGrafter"/>
</dbReference>
<reference evidence="6 7" key="1">
    <citation type="submission" date="2012-08" db="EMBL/GenBank/DDBJ databases">
        <title>Oryza genome evolution.</title>
        <authorList>
            <person name="Wing R.A."/>
        </authorList>
    </citation>
    <scope>NUCLEOTIDE SEQUENCE</scope>
</reference>
<reference evidence="7" key="2">
    <citation type="submission" date="2013-12" db="EMBL/GenBank/DDBJ databases">
        <authorList>
            <person name="Yu Y."/>
            <person name="Lee S."/>
            <person name="de Baynast K."/>
            <person name="Wissotski M."/>
            <person name="Liu L."/>
            <person name="Talag J."/>
            <person name="Goicoechea J."/>
            <person name="Angelova A."/>
            <person name="Jetty R."/>
            <person name="Kudrna D."/>
            <person name="Golser W."/>
            <person name="Rivera L."/>
            <person name="Zhang J."/>
            <person name="Wing R."/>
        </authorList>
    </citation>
    <scope>NUCLEOTIDE SEQUENCE</scope>
</reference>
<dbReference type="EnsemblPlants" id="LPERR05G23930.1">
    <property type="protein sequence ID" value="LPERR05G23930.1"/>
    <property type="gene ID" value="LPERR05G23930"/>
</dbReference>
<keyword evidence="7" id="KW-1185">Reference proteome</keyword>
<feature type="region of interest" description="Disordered" evidence="4">
    <location>
        <begin position="183"/>
        <end position="202"/>
    </location>
</feature>
<dbReference type="HOGENOM" id="CLU_515264_0_0_1"/>
<protein>
    <recommendedName>
        <fullName evidence="5">H15 domain-containing protein</fullName>
    </recommendedName>
</protein>
<feature type="domain" description="H15" evidence="5">
    <location>
        <begin position="1"/>
        <end position="60"/>
    </location>
</feature>
<evidence type="ECO:0000259" key="5">
    <source>
        <dbReference type="PROSITE" id="PS51504"/>
    </source>
</evidence>
<comment type="subcellular location">
    <subcellularLocation>
        <location evidence="1">Nucleus</location>
    </subcellularLocation>
</comment>
<dbReference type="GO" id="GO:0031492">
    <property type="term" value="F:nucleosomal DNA binding"/>
    <property type="evidence" value="ECO:0007669"/>
    <property type="project" value="TreeGrafter"/>
</dbReference>
<dbReference type="PANTHER" id="PTHR11467">
    <property type="entry name" value="HISTONE H1"/>
    <property type="match status" value="1"/>
</dbReference>
<dbReference type="STRING" id="77586.A0A0D9WKN0"/>
<evidence type="ECO:0000256" key="2">
    <source>
        <dbReference type="ARBA" id="ARBA00023125"/>
    </source>
</evidence>
<feature type="compositionally biased region" description="Basic residues" evidence="4">
    <location>
        <begin position="76"/>
        <end position="86"/>
    </location>
</feature>
<dbReference type="Proteomes" id="UP000032180">
    <property type="component" value="Chromosome 5"/>
</dbReference>
<dbReference type="GO" id="GO:0003690">
    <property type="term" value="F:double-stranded DNA binding"/>
    <property type="evidence" value="ECO:0007669"/>
    <property type="project" value="TreeGrafter"/>
</dbReference>
<keyword evidence="2" id="KW-0238">DNA-binding</keyword>
<dbReference type="InterPro" id="IPR036390">
    <property type="entry name" value="WH_DNA-bd_sf"/>
</dbReference>
<dbReference type="PANTHER" id="PTHR11467:SF166">
    <property type="entry name" value="OS05G0597200 PROTEIN"/>
    <property type="match status" value="1"/>
</dbReference>
<dbReference type="GO" id="GO:0006334">
    <property type="term" value="P:nucleosome assembly"/>
    <property type="evidence" value="ECO:0007669"/>
    <property type="project" value="InterPro"/>
</dbReference>
<sequence length="484" mass="49864">MILQALAELHRSSRRAIAKYISDNFSGLPSRHDALLSAHLRRLRSQGLLLMSGHSYYLVSNSNSAPQGRGRPPKNAAKRGPGRPRKNPLPVASSAVPVGFKRGPGRPRKNAAPAVVKRGVGRPRKKAAPMPPPPGSKNATPPPTAVSGLKRGRGRPPKITPILSTAPGAKGIPGRLPVSVAAVPIGKRRPGRPPKVARRPSNVVVSVAGKRKPGRPPKIATAGAVLGSSGKAVAGVKRGRGRPPKAKPLQSASVLSGNAALTKRGPGRPRKNRPLEAGDGVAAEVEAGHTEDKGEAEHIQIVGEAEAVQNGGEVKSLLSGGASSVEKSPGSPGKEMPLENKPTQVGVSASVEKRGRGRPKKEKPPAARPDGTGDAKSVGIKRGRGRPRKDSSFQAVFAEEAAGEVSRDVTEARPEGDAELLSGKETATAAVVLGESKEARPAVAGGVLVFGEETQTAPVEAGSVISCVGAGVDRMDSNLGMDNP</sequence>
<accession>A0A0D9WKN0</accession>
<reference evidence="6" key="3">
    <citation type="submission" date="2015-04" db="UniProtKB">
        <authorList>
            <consortium name="EnsemblPlants"/>
        </authorList>
    </citation>
    <scope>IDENTIFICATION</scope>
</reference>
<feature type="compositionally biased region" description="Basic and acidic residues" evidence="4">
    <location>
        <begin position="286"/>
        <end position="298"/>
    </location>
</feature>
<feature type="region of interest" description="Disordered" evidence="4">
    <location>
        <begin position="61"/>
        <end position="157"/>
    </location>
</feature>
<evidence type="ECO:0000256" key="3">
    <source>
        <dbReference type="ARBA" id="ARBA00023242"/>
    </source>
</evidence>